<reference evidence="2 3" key="1">
    <citation type="submission" date="2020-08" db="EMBL/GenBank/DDBJ databases">
        <title>Sequencing the genomes of 1000 actinobacteria strains.</title>
        <authorList>
            <person name="Klenk H.-P."/>
        </authorList>
    </citation>
    <scope>NUCLEOTIDE SEQUENCE [LARGE SCALE GENOMIC DNA]</scope>
    <source>
        <strain evidence="2 3">DSM 103125</strain>
    </source>
</reference>
<evidence type="ECO:0000313" key="2">
    <source>
        <dbReference type="EMBL" id="MBB5480648.1"/>
    </source>
</evidence>
<keyword evidence="1" id="KW-0732">Signal</keyword>
<evidence type="ECO:0000256" key="1">
    <source>
        <dbReference type="SAM" id="SignalP"/>
    </source>
</evidence>
<feature type="signal peptide" evidence="1">
    <location>
        <begin position="1"/>
        <end position="17"/>
    </location>
</feature>
<dbReference type="EMBL" id="JACHDP010000001">
    <property type="protein sequence ID" value="MBB5480648.1"/>
    <property type="molecule type" value="Genomic_DNA"/>
</dbReference>
<name>A0A840W6F5_9ACTN</name>
<gene>
    <name evidence="2" type="ORF">HNR20_005153</name>
</gene>
<protein>
    <submittedName>
        <fullName evidence="2">Uncharacterized protein</fullName>
    </submittedName>
</protein>
<proteinExistence type="predicted"/>
<dbReference type="AlphaFoldDB" id="A0A840W6F5"/>
<evidence type="ECO:0000313" key="3">
    <source>
        <dbReference type="Proteomes" id="UP000586947"/>
    </source>
</evidence>
<accession>A0A840W6F5</accession>
<feature type="chain" id="PRO_5038797985" evidence="1">
    <location>
        <begin position="18"/>
        <end position="50"/>
    </location>
</feature>
<sequence>MRTALVAALACLTAAVAVLETGPKVDVHVTTDAARIVVADAPPWECTQGQ</sequence>
<comment type="caution">
    <text evidence="2">The sequence shown here is derived from an EMBL/GenBank/DDBJ whole genome shotgun (WGS) entry which is preliminary data.</text>
</comment>
<organism evidence="2 3">
    <name type="scientific">Micromonospora parathelypteridis</name>
    <dbReference type="NCBI Taxonomy" id="1839617"/>
    <lineage>
        <taxon>Bacteria</taxon>
        <taxon>Bacillati</taxon>
        <taxon>Actinomycetota</taxon>
        <taxon>Actinomycetes</taxon>
        <taxon>Micromonosporales</taxon>
        <taxon>Micromonosporaceae</taxon>
        <taxon>Micromonospora</taxon>
    </lineage>
</organism>
<keyword evidence="3" id="KW-1185">Reference proteome</keyword>
<dbReference type="Proteomes" id="UP000586947">
    <property type="component" value="Unassembled WGS sequence"/>
</dbReference>